<feature type="region of interest" description="Disordered" evidence="6">
    <location>
        <begin position="1"/>
        <end position="38"/>
    </location>
</feature>
<keyword evidence="4 7" id="KW-0472">Membrane</keyword>
<dbReference type="InterPro" id="IPR036286">
    <property type="entry name" value="LexA/Signal_pep-like_sf"/>
</dbReference>
<protein>
    <recommendedName>
        <fullName evidence="5">Signal peptidase I</fullName>
        <ecNumber evidence="5">3.4.21.89</ecNumber>
    </recommendedName>
</protein>
<gene>
    <name evidence="9" type="ORF">COT87_02270</name>
</gene>
<dbReference type="PANTHER" id="PTHR10806">
    <property type="entry name" value="SIGNAL PEPTIDASE COMPLEX CATALYTIC SUBUNIT SEC11"/>
    <property type="match status" value="1"/>
</dbReference>
<dbReference type="InterPro" id="IPR019533">
    <property type="entry name" value="Peptidase_S26"/>
</dbReference>
<dbReference type="PANTHER" id="PTHR10806:SF6">
    <property type="entry name" value="SIGNAL PEPTIDASE COMPLEX CATALYTIC SUBUNIT SEC11"/>
    <property type="match status" value="1"/>
</dbReference>
<dbReference type="GO" id="GO:0006465">
    <property type="term" value="P:signal peptide processing"/>
    <property type="evidence" value="ECO:0007669"/>
    <property type="project" value="UniProtKB-UniRule"/>
</dbReference>
<evidence type="ECO:0000313" key="9">
    <source>
        <dbReference type="EMBL" id="PIR98909.1"/>
    </source>
</evidence>
<keyword evidence="2 7" id="KW-0812">Transmembrane</keyword>
<dbReference type="Proteomes" id="UP000230796">
    <property type="component" value="Unassembled WGS sequence"/>
</dbReference>
<comment type="caution">
    <text evidence="9">The sequence shown here is derived from an EMBL/GenBank/DDBJ whole genome shotgun (WGS) entry which is preliminary data.</text>
</comment>
<evidence type="ECO:0000256" key="5">
    <source>
        <dbReference type="NCBIfam" id="TIGR02228"/>
    </source>
</evidence>
<evidence type="ECO:0000256" key="2">
    <source>
        <dbReference type="ARBA" id="ARBA00022692"/>
    </source>
</evidence>
<evidence type="ECO:0000256" key="4">
    <source>
        <dbReference type="ARBA" id="ARBA00023136"/>
    </source>
</evidence>
<accession>A0A2H0VKN2</accession>
<dbReference type="GO" id="GO:0004252">
    <property type="term" value="F:serine-type endopeptidase activity"/>
    <property type="evidence" value="ECO:0007669"/>
    <property type="project" value="UniProtKB-UniRule"/>
</dbReference>
<evidence type="ECO:0000256" key="6">
    <source>
        <dbReference type="SAM" id="MobiDB-lite"/>
    </source>
</evidence>
<dbReference type="Gene3D" id="2.10.109.10">
    <property type="entry name" value="Umud Fragment, subunit A"/>
    <property type="match status" value="1"/>
</dbReference>
<feature type="transmembrane region" description="Helical" evidence="7">
    <location>
        <begin position="48"/>
        <end position="70"/>
    </location>
</feature>
<dbReference type="GO" id="GO:0016020">
    <property type="term" value="C:membrane"/>
    <property type="evidence" value="ECO:0007669"/>
    <property type="project" value="UniProtKB-SubCell"/>
</dbReference>
<dbReference type="AlphaFoldDB" id="A0A2H0VKN2"/>
<evidence type="ECO:0000256" key="3">
    <source>
        <dbReference type="ARBA" id="ARBA00022989"/>
    </source>
</evidence>
<feature type="compositionally biased region" description="Basic and acidic residues" evidence="6">
    <location>
        <begin position="1"/>
        <end position="11"/>
    </location>
</feature>
<dbReference type="EC" id="3.4.21.89" evidence="5"/>
<evidence type="ECO:0000259" key="8">
    <source>
        <dbReference type="Pfam" id="PF10502"/>
    </source>
</evidence>
<evidence type="ECO:0000313" key="10">
    <source>
        <dbReference type="Proteomes" id="UP000230796"/>
    </source>
</evidence>
<sequence>MTEEQRPIKEDLGEEALSSENPHAFSSDVENGGKPAKEKKKKNKLKSFFWNFFFYVVIIGGIVFGLPKFLVWKLNTQYPMAAITSGSMWPVLKQGDMVFIKGIQSSDQVQVGDIIVFRNRANGTLTIHRVIKLGDKITTKGDANFSEDAPVDYKDVIGETLNWSSNKPVRIPKMGSITIFTKSLRQGETNESGGEQ</sequence>
<dbReference type="InterPro" id="IPR001733">
    <property type="entry name" value="Peptidase_S26B"/>
</dbReference>
<dbReference type="Pfam" id="PF10502">
    <property type="entry name" value="Peptidase_S26"/>
    <property type="match status" value="1"/>
</dbReference>
<feature type="domain" description="Peptidase S26" evidence="8">
    <location>
        <begin position="80"/>
        <end position="151"/>
    </location>
</feature>
<proteinExistence type="predicted"/>
<organism evidence="9 10">
    <name type="scientific">Candidatus Collierbacteria bacterium CG10_big_fil_rev_8_21_14_0_10_44_9</name>
    <dbReference type="NCBI Taxonomy" id="1974535"/>
    <lineage>
        <taxon>Bacteria</taxon>
        <taxon>Candidatus Collieribacteriota</taxon>
    </lineage>
</organism>
<dbReference type="GO" id="GO:0009003">
    <property type="term" value="F:signal peptidase activity"/>
    <property type="evidence" value="ECO:0007669"/>
    <property type="project" value="UniProtKB-EC"/>
</dbReference>
<evidence type="ECO:0000256" key="7">
    <source>
        <dbReference type="SAM" id="Phobius"/>
    </source>
</evidence>
<keyword evidence="3 7" id="KW-1133">Transmembrane helix</keyword>
<dbReference type="SUPFAM" id="SSF51306">
    <property type="entry name" value="LexA/Signal peptidase"/>
    <property type="match status" value="1"/>
</dbReference>
<dbReference type="CDD" id="cd06530">
    <property type="entry name" value="S26_SPase_I"/>
    <property type="match status" value="1"/>
</dbReference>
<reference evidence="10" key="1">
    <citation type="submission" date="2017-09" db="EMBL/GenBank/DDBJ databases">
        <title>Depth-based differentiation of microbial function through sediment-hosted aquifers and enrichment of novel symbionts in the deep terrestrial subsurface.</title>
        <authorList>
            <person name="Probst A.J."/>
            <person name="Ladd B."/>
            <person name="Jarett J.K."/>
            <person name="Geller-Mcgrath D.E."/>
            <person name="Sieber C.M.K."/>
            <person name="Emerson J.B."/>
            <person name="Anantharaman K."/>
            <person name="Thomas B.C."/>
            <person name="Malmstrom R."/>
            <person name="Stieglmeier M."/>
            <person name="Klingl A."/>
            <person name="Woyke T."/>
            <person name="Ryan C.M."/>
            <person name="Banfield J.F."/>
        </authorList>
    </citation>
    <scope>NUCLEOTIDE SEQUENCE [LARGE SCALE GENOMIC DNA]</scope>
</reference>
<dbReference type="NCBIfam" id="TIGR02228">
    <property type="entry name" value="sigpep_I_arch"/>
    <property type="match status" value="1"/>
</dbReference>
<evidence type="ECO:0000256" key="1">
    <source>
        <dbReference type="ARBA" id="ARBA00004370"/>
    </source>
</evidence>
<name>A0A2H0VKN2_9BACT</name>
<comment type="subcellular location">
    <subcellularLocation>
        <location evidence="1">Membrane</location>
    </subcellularLocation>
</comment>
<dbReference type="EMBL" id="PFAF01000045">
    <property type="protein sequence ID" value="PIR98909.1"/>
    <property type="molecule type" value="Genomic_DNA"/>
</dbReference>